<dbReference type="AlphaFoldDB" id="I0WEA0"/>
<evidence type="ECO:0000256" key="3">
    <source>
        <dbReference type="ARBA" id="ARBA00022737"/>
    </source>
</evidence>
<evidence type="ECO:0000313" key="7">
    <source>
        <dbReference type="EMBL" id="EID74716.1"/>
    </source>
</evidence>
<reference evidence="7 8" key="1">
    <citation type="journal article" date="2012" name="J. Bacteriol.">
        <title>Genome Sequence of the Halotolerant Bacterium Imtechella halotolerans K1T.</title>
        <authorList>
            <person name="Kumar S."/>
            <person name="Vikram S."/>
            <person name="Subramanian S."/>
            <person name="Raghava G.P."/>
            <person name="Pinnaka A.K."/>
        </authorList>
    </citation>
    <scope>NUCLEOTIDE SEQUENCE [LARGE SCALE GENOMIC DNA]</scope>
    <source>
        <strain evidence="7 8">K1</strain>
    </source>
</reference>
<dbReference type="InterPro" id="IPR011990">
    <property type="entry name" value="TPR-like_helical_dom_sf"/>
</dbReference>
<evidence type="ECO:0000256" key="5">
    <source>
        <dbReference type="ARBA" id="ARBA00038253"/>
    </source>
</evidence>
<dbReference type="Pfam" id="PF13374">
    <property type="entry name" value="TPR_10"/>
    <property type="match status" value="1"/>
</dbReference>
<dbReference type="OrthoDB" id="1090267at2"/>
<feature type="transmembrane region" description="Helical" evidence="6">
    <location>
        <begin position="415"/>
        <end position="438"/>
    </location>
</feature>
<dbReference type="STRING" id="946077.W5A_08047"/>
<comment type="subcellular location">
    <subcellularLocation>
        <location evidence="1">Cytoplasm</location>
    </subcellularLocation>
</comment>
<dbReference type="Proteomes" id="UP000005938">
    <property type="component" value="Unassembled WGS sequence"/>
</dbReference>
<keyword evidence="6" id="KW-0812">Transmembrane</keyword>
<keyword evidence="2" id="KW-0963">Cytoplasm</keyword>
<dbReference type="EMBL" id="AJJU01000009">
    <property type="protein sequence ID" value="EID74716.1"/>
    <property type="molecule type" value="Genomic_DNA"/>
</dbReference>
<keyword evidence="7" id="KW-0808">Transferase</keyword>
<comment type="similarity">
    <text evidence="5">Belongs to the Rap family.</text>
</comment>
<dbReference type="Gene3D" id="1.25.40.10">
    <property type="entry name" value="Tetratricopeptide repeat domain"/>
    <property type="match status" value="1"/>
</dbReference>
<protein>
    <submittedName>
        <fullName evidence="7">Multi-sensor signal transduction histidine kinase</fullName>
    </submittedName>
</protein>
<dbReference type="RefSeq" id="WP_008239300.1">
    <property type="nucleotide sequence ID" value="NZ_AJJU01000009.1"/>
</dbReference>
<keyword evidence="6" id="KW-1133">Transmembrane helix</keyword>
<dbReference type="InterPro" id="IPR051476">
    <property type="entry name" value="Bac_ResReg_Asp_Phosphatase"/>
</dbReference>
<feature type="transmembrane region" description="Helical" evidence="6">
    <location>
        <begin position="391"/>
        <end position="409"/>
    </location>
</feature>
<keyword evidence="6" id="KW-0472">Membrane</keyword>
<accession>I0WEA0</accession>
<dbReference type="InterPro" id="IPR019734">
    <property type="entry name" value="TPR_rpt"/>
</dbReference>
<name>I0WEA0_9FLAO</name>
<evidence type="ECO:0000256" key="6">
    <source>
        <dbReference type="SAM" id="Phobius"/>
    </source>
</evidence>
<sequence>MPTNQYKIFISRYLKQCLILFSICFISPIYSQQKEIDSLRKELSFNKEDTLGIIGFNRLGFLYHTSKPDSTLFFAQKALKLSKEIDYPKGEARALSVLSNAFYSTGNYSKALELQLSALKKYESIHDLQGISNTTGNIGNIQGALGNFSEALNYNFKTLKLKQKLGDTRGVGIALANIGQVHLIQSQLDSARYYVLQSYDIALRERDSYRKRIMSIRLASIYTEMGEKTMALEYFKSAFDKSNPDIFTLNASLGLAEFYKSKNISDSTLYFAHYAYDNAKKEGLTDIVNASSTFLASYYKENHQFEEAYTFLEVSLSARDSLYSLEKRNKTQSLYLEELARQQEKEEAQLALLQKQKTNLQYLAIIGCIFIFILVFLLLSRSIRVSEKWLSYLGIFILLLVFEFINLYLASKIALAVNFSAIYTLLIMVLIAIVLVPLHHKIETYITKIMIVKNRKHKLAAAKKALEKLQTEQSQL</sequence>
<dbReference type="PANTHER" id="PTHR46630">
    <property type="entry name" value="TETRATRICOPEPTIDE REPEAT PROTEIN 29"/>
    <property type="match status" value="1"/>
</dbReference>
<dbReference type="SUPFAM" id="SSF48452">
    <property type="entry name" value="TPR-like"/>
    <property type="match status" value="1"/>
</dbReference>
<comment type="caution">
    <text evidence="7">The sequence shown here is derived from an EMBL/GenBank/DDBJ whole genome shotgun (WGS) entry which is preliminary data.</text>
</comment>
<dbReference type="PANTHER" id="PTHR46630:SF1">
    <property type="entry name" value="TETRATRICOPEPTIDE REPEAT PROTEIN 29"/>
    <property type="match status" value="1"/>
</dbReference>
<keyword evidence="7" id="KW-0418">Kinase</keyword>
<keyword evidence="4" id="KW-0802">TPR repeat</keyword>
<proteinExistence type="inferred from homology"/>
<keyword evidence="8" id="KW-1185">Reference proteome</keyword>
<dbReference type="GO" id="GO:0016301">
    <property type="term" value="F:kinase activity"/>
    <property type="evidence" value="ECO:0007669"/>
    <property type="project" value="UniProtKB-KW"/>
</dbReference>
<dbReference type="GO" id="GO:0005737">
    <property type="term" value="C:cytoplasm"/>
    <property type="evidence" value="ECO:0007669"/>
    <property type="project" value="UniProtKB-SubCell"/>
</dbReference>
<evidence type="ECO:0000313" key="8">
    <source>
        <dbReference type="Proteomes" id="UP000005938"/>
    </source>
</evidence>
<dbReference type="SMART" id="SM00028">
    <property type="entry name" value="TPR"/>
    <property type="match status" value="4"/>
</dbReference>
<evidence type="ECO:0000256" key="4">
    <source>
        <dbReference type="ARBA" id="ARBA00022803"/>
    </source>
</evidence>
<evidence type="ECO:0000256" key="2">
    <source>
        <dbReference type="ARBA" id="ARBA00022490"/>
    </source>
</evidence>
<keyword evidence="3" id="KW-0677">Repeat</keyword>
<gene>
    <name evidence="7" type="ORF">W5A_08047</name>
</gene>
<organism evidence="7 8">
    <name type="scientific">Imtechella halotolerans K1</name>
    <dbReference type="NCBI Taxonomy" id="946077"/>
    <lineage>
        <taxon>Bacteria</taxon>
        <taxon>Pseudomonadati</taxon>
        <taxon>Bacteroidota</taxon>
        <taxon>Flavobacteriia</taxon>
        <taxon>Flavobacteriales</taxon>
        <taxon>Flavobacteriaceae</taxon>
        <taxon>Imtechella</taxon>
    </lineage>
</organism>
<evidence type="ECO:0000256" key="1">
    <source>
        <dbReference type="ARBA" id="ARBA00004496"/>
    </source>
</evidence>
<feature type="transmembrane region" description="Helical" evidence="6">
    <location>
        <begin position="360"/>
        <end position="379"/>
    </location>
</feature>
<dbReference type="eggNOG" id="COG0457">
    <property type="taxonomic scope" value="Bacteria"/>
</dbReference>